<proteinExistence type="predicted"/>
<evidence type="ECO:0000259" key="1">
    <source>
        <dbReference type="Pfam" id="PF04991"/>
    </source>
</evidence>
<dbReference type="Pfam" id="PF04991">
    <property type="entry name" value="LicD"/>
    <property type="match status" value="1"/>
</dbReference>
<dbReference type="AlphaFoldDB" id="A0AAE3DGY2"/>
<sequence length="285" mass="33626">MEELTLRQMQEGALNILKKLDGICREQGLRYFLFYGTLIGAIRHKGFIPWDDDLDVAMPRPDFDRLVEYCRRHRQELQPMQLMTVDDNPQYVYPIARFSDTRYRVKYQGIRDYGLGLFVDIYPLDGCGNTEEEARAWVQQPMRDVKFINCCAADRFTPSRRGWLHTPAKLAGFAWARLHGSAHYIHRIEAWARQKDYENCRYVGCTMWDTNWNIVYPREDLEKTLYVPFEDGEFPIPAGYDRILRHTYGDYMTPPPPEQRIGQHFYTVWPKEQGPSEEHKEGAIS</sequence>
<evidence type="ECO:0000313" key="3">
    <source>
        <dbReference type="Proteomes" id="UP001199319"/>
    </source>
</evidence>
<dbReference type="InterPro" id="IPR052942">
    <property type="entry name" value="LPS_cholinephosphotransferase"/>
</dbReference>
<comment type="caution">
    <text evidence="2">The sequence shown here is derived from an EMBL/GenBank/DDBJ whole genome shotgun (WGS) entry which is preliminary data.</text>
</comment>
<name>A0AAE3DGY2_9FIRM</name>
<dbReference type="PANTHER" id="PTHR43404">
    <property type="entry name" value="LIPOPOLYSACCHARIDE CHOLINEPHOSPHOTRANSFERASE LICD"/>
    <property type="match status" value="1"/>
</dbReference>
<gene>
    <name evidence="2" type="ORF">LKD37_15290</name>
</gene>
<organism evidence="2 3">
    <name type="scientific">Brotocaccenecus cirricatena</name>
    <dbReference type="NCBI Taxonomy" id="3064195"/>
    <lineage>
        <taxon>Bacteria</taxon>
        <taxon>Bacillati</taxon>
        <taxon>Bacillota</taxon>
        <taxon>Clostridia</taxon>
        <taxon>Eubacteriales</taxon>
        <taxon>Oscillospiraceae</taxon>
        <taxon>Brotocaccenecus</taxon>
    </lineage>
</organism>
<feature type="domain" description="LicD/FKTN/FKRP nucleotidyltransferase" evidence="1">
    <location>
        <begin position="24"/>
        <end position="249"/>
    </location>
</feature>
<dbReference type="Proteomes" id="UP001199319">
    <property type="component" value="Unassembled WGS sequence"/>
</dbReference>
<dbReference type="GO" id="GO:0009100">
    <property type="term" value="P:glycoprotein metabolic process"/>
    <property type="evidence" value="ECO:0007669"/>
    <property type="project" value="UniProtKB-ARBA"/>
</dbReference>
<dbReference type="RefSeq" id="WP_302929977.1">
    <property type="nucleotide sequence ID" value="NZ_JAJEPW010000076.1"/>
</dbReference>
<dbReference type="InterPro" id="IPR007074">
    <property type="entry name" value="LicD/FKTN/FKRP_NTP_transf"/>
</dbReference>
<keyword evidence="3" id="KW-1185">Reference proteome</keyword>
<dbReference type="PANTHER" id="PTHR43404:SF2">
    <property type="entry name" value="LIPOPOLYSACCHARIDE CHOLINEPHOSPHOTRANSFERASE LICD"/>
    <property type="match status" value="1"/>
</dbReference>
<accession>A0AAE3DGY2</accession>
<dbReference type="EMBL" id="JAJEPW010000076">
    <property type="protein sequence ID" value="MCC2130849.1"/>
    <property type="molecule type" value="Genomic_DNA"/>
</dbReference>
<evidence type="ECO:0000313" key="2">
    <source>
        <dbReference type="EMBL" id="MCC2130849.1"/>
    </source>
</evidence>
<protein>
    <submittedName>
        <fullName evidence="2">LicD family protein</fullName>
    </submittedName>
</protein>
<reference evidence="2" key="1">
    <citation type="submission" date="2021-10" db="EMBL/GenBank/DDBJ databases">
        <title>Anaerobic single-cell dispensing facilitates the cultivation of human gut bacteria.</title>
        <authorList>
            <person name="Afrizal A."/>
        </authorList>
    </citation>
    <scope>NUCLEOTIDE SEQUENCE</scope>
    <source>
        <strain evidence="2">CLA-AA-H272</strain>
    </source>
</reference>